<evidence type="ECO:0000313" key="4">
    <source>
        <dbReference type="EMBL" id="RVW44429.1"/>
    </source>
</evidence>
<dbReference type="SUPFAM" id="SSF57756">
    <property type="entry name" value="Retrovirus zinc finger-like domains"/>
    <property type="match status" value="1"/>
</dbReference>
<dbReference type="PANTHER" id="PTHR35317:SF11">
    <property type="entry name" value="CCHC-TYPE DOMAIN-CONTAINING PROTEIN"/>
    <property type="match status" value="1"/>
</dbReference>
<comment type="caution">
    <text evidence="4">The sequence shown here is derived from an EMBL/GenBank/DDBJ whole genome shotgun (WGS) entry which is preliminary data.</text>
</comment>
<dbReference type="GO" id="GO:0003676">
    <property type="term" value="F:nucleic acid binding"/>
    <property type="evidence" value="ECO:0007669"/>
    <property type="project" value="InterPro"/>
</dbReference>
<name>A0A438E9V5_VITVI</name>
<dbReference type="Proteomes" id="UP000288805">
    <property type="component" value="Unassembled WGS sequence"/>
</dbReference>
<keyword evidence="1" id="KW-0862">Zinc</keyword>
<feature type="region of interest" description="Disordered" evidence="2">
    <location>
        <begin position="204"/>
        <end position="251"/>
    </location>
</feature>
<keyword evidence="1" id="KW-0479">Metal-binding</keyword>
<keyword evidence="1" id="KW-0863">Zinc-finger</keyword>
<sequence length="839" mass="97555">METETTFSHVAPPIFYGDNYQAWVVRMIVHLEALDLWEAIEEDYDVPPLPANPTMTQLKTHKERKTRKSKAKAYLFSVVSSTIFTRIMNLESTKDIWDYVKKEYQGNERTKNMQVLNLIREFEMLKMKDTETIKDYSDKLLGIVNKVRLLGKDFSDERIVQKILVTLPEKNESKISSLEESKDLSSISLAELVNALQAQEQRRMIRKKESMEGALQAKAENSGGGKDKKNNNKKKNNKIDNNNKNKDGTYPPCRHCKKTNHPQRKCWWRPDVKCRKCGQIGHMERICKSQQHEETKASTEQHQEEQLFVATCFTTIKGKETVAIESLKGFKVIFEDKWCMIKYAKGRDVFKVKMRAKNFALNLMEDEQIEFSSTVGNAELWHKRLGHFHHVGLLYMQKHNLVKGVPLLEDKLADCVACQYGKQTRRPFPQIAWRVMHKLQLVKRDKLDKKAELGVFIGYSNSSKAYRIFQPQNGKILVSRDVKFMEDRQWNWEESIKMQLPKVPQYFDEDIDDVLVRGTRSLYDVYERSNVAVFEPAVFEEAEKDDKWIEVMKEELRMIEKNDTWELVDRPQHRKVIGVKWIYRTKLNANGSVNKYKVRLVVKGTKGMEDLLVGCKICFFKWLSSKGNLCKAVRGISSQGTGREDSNEKLVKEFKAKMLKVFEMTDLGLMSYFLGMEMKQDHDGVFISQKNDWVGSIDDMRSTTEFCFSFGFGIFSWSSKKQDVIAQSTVEAEYVAANATVNQAIWIRKILADLHMKRNEPTQIHVDNQVVIAISNDSVFHGKTKHFKIKLYHLREEQKDGEVKLLYCKTEDQIADVLTKALPKARFETLRSKIGLYNY</sequence>
<evidence type="ECO:0000259" key="3">
    <source>
        <dbReference type="PROSITE" id="PS50158"/>
    </source>
</evidence>
<feature type="compositionally biased region" description="Basic and acidic residues" evidence="2">
    <location>
        <begin position="237"/>
        <end position="247"/>
    </location>
</feature>
<protein>
    <submittedName>
        <fullName evidence="4">Copia protein</fullName>
    </submittedName>
</protein>
<dbReference type="Pfam" id="PF13976">
    <property type="entry name" value="gag_pre-integrs"/>
    <property type="match status" value="1"/>
</dbReference>
<dbReference type="InterPro" id="IPR013103">
    <property type="entry name" value="RVT_2"/>
</dbReference>
<gene>
    <name evidence="4" type="primary">GIP_340</name>
    <name evidence="4" type="ORF">CK203_071001</name>
</gene>
<dbReference type="InterPro" id="IPR001878">
    <property type="entry name" value="Znf_CCHC"/>
</dbReference>
<dbReference type="InterPro" id="IPR036875">
    <property type="entry name" value="Znf_CCHC_sf"/>
</dbReference>
<dbReference type="PROSITE" id="PS50158">
    <property type="entry name" value="ZF_CCHC"/>
    <property type="match status" value="1"/>
</dbReference>
<dbReference type="Pfam" id="PF25597">
    <property type="entry name" value="SH3_retrovirus"/>
    <property type="match status" value="1"/>
</dbReference>
<dbReference type="Gene3D" id="4.10.60.10">
    <property type="entry name" value="Zinc finger, CCHC-type"/>
    <property type="match status" value="1"/>
</dbReference>
<dbReference type="Pfam" id="PF00098">
    <property type="entry name" value="zf-CCHC"/>
    <property type="match status" value="1"/>
</dbReference>
<dbReference type="AlphaFoldDB" id="A0A438E9V5"/>
<evidence type="ECO:0000256" key="1">
    <source>
        <dbReference type="PROSITE-ProRule" id="PRU00047"/>
    </source>
</evidence>
<dbReference type="SMART" id="SM00343">
    <property type="entry name" value="ZnF_C2HC"/>
    <property type="match status" value="2"/>
</dbReference>
<dbReference type="EMBL" id="QGNW01001357">
    <property type="protein sequence ID" value="RVW44429.1"/>
    <property type="molecule type" value="Genomic_DNA"/>
</dbReference>
<feature type="domain" description="CCHC-type" evidence="3">
    <location>
        <begin position="273"/>
        <end position="289"/>
    </location>
</feature>
<dbReference type="GO" id="GO:0008270">
    <property type="term" value="F:zinc ion binding"/>
    <property type="evidence" value="ECO:0007669"/>
    <property type="project" value="UniProtKB-KW"/>
</dbReference>
<accession>A0A438E9V5</accession>
<reference evidence="4 5" key="1">
    <citation type="journal article" date="2018" name="PLoS Genet.">
        <title>Population sequencing reveals clonal diversity and ancestral inbreeding in the grapevine cultivar Chardonnay.</title>
        <authorList>
            <person name="Roach M.J."/>
            <person name="Johnson D.L."/>
            <person name="Bohlmann J."/>
            <person name="van Vuuren H.J."/>
            <person name="Jones S.J."/>
            <person name="Pretorius I.S."/>
            <person name="Schmidt S.A."/>
            <person name="Borneman A.R."/>
        </authorList>
    </citation>
    <scope>NUCLEOTIDE SEQUENCE [LARGE SCALE GENOMIC DNA]</scope>
    <source>
        <strain evidence="5">cv. Chardonnay</strain>
        <tissue evidence="4">Leaf</tissue>
    </source>
</reference>
<dbReference type="PANTHER" id="PTHR35317">
    <property type="entry name" value="OS04G0629600 PROTEIN"/>
    <property type="match status" value="1"/>
</dbReference>
<dbReference type="InterPro" id="IPR025724">
    <property type="entry name" value="GAG-pre-integrase_dom"/>
</dbReference>
<dbReference type="InterPro" id="IPR057670">
    <property type="entry name" value="SH3_retrovirus"/>
</dbReference>
<dbReference type="Pfam" id="PF14223">
    <property type="entry name" value="Retrotran_gag_2"/>
    <property type="match status" value="1"/>
</dbReference>
<dbReference type="Pfam" id="PF07727">
    <property type="entry name" value="RVT_2"/>
    <property type="match status" value="1"/>
</dbReference>
<proteinExistence type="predicted"/>
<dbReference type="CDD" id="cd09272">
    <property type="entry name" value="RNase_HI_RT_Ty1"/>
    <property type="match status" value="1"/>
</dbReference>
<organism evidence="4 5">
    <name type="scientific">Vitis vinifera</name>
    <name type="common">Grape</name>
    <dbReference type="NCBI Taxonomy" id="29760"/>
    <lineage>
        <taxon>Eukaryota</taxon>
        <taxon>Viridiplantae</taxon>
        <taxon>Streptophyta</taxon>
        <taxon>Embryophyta</taxon>
        <taxon>Tracheophyta</taxon>
        <taxon>Spermatophyta</taxon>
        <taxon>Magnoliopsida</taxon>
        <taxon>eudicotyledons</taxon>
        <taxon>Gunneridae</taxon>
        <taxon>Pentapetalae</taxon>
        <taxon>rosids</taxon>
        <taxon>Vitales</taxon>
        <taxon>Vitaceae</taxon>
        <taxon>Viteae</taxon>
        <taxon>Vitis</taxon>
    </lineage>
</organism>
<evidence type="ECO:0000313" key="5">
    <source>
        <dbReference type="Proteomes" id="UP000288805"/>
    </source>
</evidence>
<evidence type="ECO:0000256" key="2">
    <source>
        <dbReference type="SAM" id="MobiDB-lite"/>
    </source>
</evidence>